<accession>A0A7J8RH31</accession>
<keyword evidence="1" id="KW-0479">Metal-binding</keyword>
<dbReference type="PANTHER" id="PTHR31973:SF187">
    <property type="entry name" value="MUTATOR TRANSPOSASE MUDRA PROTEIN"/>
    <property type="match status" value="1"/>
</dbReference>
<name>A0A7J8RH31_GOSDV</name>
<dbReference type="SMART" id="SM00575">
    <property type="entry name" value="ZnF_PMZ"/>
    <property type="match status" value="1"/>
</dbReference>
<dbReference type="PANTHER" id="PTHR31973">
    <property type="entry name" value="POLYPROTEIN, PUTATIVE-RELATED"/>
    <property type="match status" value="1"/>
</dbReference>
<evidence type="ECO:0000313" key="6">
    <source>
        <dbReference type="EMBL" id="MBA0613045.1"/>
    </source>
</evidence>
<proteinExistence type="predicted"/>
<evidence type="ECO:0000256" key="4">
    <source>
        <dbReference type="PROSITE-ProRule" id="PRU00325"/>
    </source>
</evidence>
<keyword evidence="3" id="KW-0862">Zinc</keyword>
<keyword evidence="7" id="KW-1185">Reference proteome</keyword>
<dbReference type="GO" id="GO:0008270">
    <property type="term" value="F:zinc ion binding"/>
    <property type="evidence" value="ECO:0007669"/>
    <property type="project" value="UniProtKB-KW"/>
</dbReference>
<dbReference type="PROSITE" id="PS50966">
    <property type="entry name" value="ZF_SWIM"/>
    <property type="match status" value="1"/>
</dbReference>
<comment type="caution">
    <text evidence="6">The sequence shown here is derived from an EMBL/GenBank/DDBJ whole genome shotgun (WGS) entry which is preliminary data.</text>
</comment>
<dbReference type="InterPro" id="IPR007527">
    <property type="entry name" value="Znf_SWIM"/>
</dbReference>
<dbReference type="Pfam" id="PF04434">
    <property type="entry name" value="SWIM"/>
    <property type="match status" value="1"/>
</dbReference>
<feature type="domain" description="SWIM-type" evidence="5">
    <location>
        <begin position="8"/>
        <end position="40"/>
    </location>
</feature>
<evidence type="ECO:0000256" key="1">
    <source>
        <dbReference type="ARBA" id="ARBA00022723"/>
    </source>
</evidence>
<reference evidence="6 7" key="1">
    <citation type="journal article" date="2019" name="Genome Biol. Evol.">
        <title>Insights into the evolution of the New World diploid cottons (Gossypium, subgenus Houzingenia) based on genome sequencing.</title>
        <authorList>
            <person name="Grover C.E."/>
            <person name="Arick M.A. 2nd"/>
            <person name="Thrash A."/>
            <person name="Conover J.L."/>
            <person name="Sanders W.S."/>
            <person name="Peterson D.G."/>
            <person name="Frelichowski J.E."/>
            <person name="Scheffler J.A."/>
            <person name="Scheffler B.E."/>
            <person name="Wendel J.F."/>
        </authorList>
    </citation>
    <scope>NUCLEOTIDE SEQUENCE [LARGE SCALE GENOMIC DNA]</scope>
    <source>
        <strain evidence="6">27</strain>
        <tissue evidence="6">Leaf</tissue>
    </source>
</reference>
<evidence type="ECO:0000256" key="2">
    <source>
        <dbReference type="ARBA" id="ARBA00022771"/>
    </source>
</evidence>
<keyword evidence="2 4" id="KW-0863">Zinc-finger</keyword>
<dbReference type="InterPro" id="IPR006564">
    <property type="entry name" value="Znf_PMZ"/>
</dbReference>
<evidence type="ECO:0000259" key="5">
    <source>
        <dbReference type="PROSITE" id="PS50966"/>
    </source>
</evidence>
<dbReference type="AlphaFoldDB" id="A0A7J8RH31"/>
<protein>
    <recommendedName>
        <fullName evidence="5">SWIM-type domain-containing protein</fullName>
    </recommendedName>
</protein>
<evidence type="ECO:0000313" key="7">
    <source>
        <dbReference type="Proteomes" id="UP000593561"/>
    </source>
</evidence>
<organism evidence="6 7">
    <name type="scientific">Gossypium davidsonii</name>
    <name type="common">Davidson's cotton</name>
    <name type="synonym">Gossypium klotzschianum subsp. davidsonii</name>
    <dbReference type="NCBI Taxonomy" id="34287"/>
    <lineage>
        <taxon>Eukaryota</taxon>
        <taxon>Viridiplantae</taxon>
        <taxon>Streptophyta</taxon>
        <taxon>Embryophyta</taxon>
        <taxon>Tracheophyta</taxon>
        <taxon>Spermatophyta</taxon>
        <taxon>Magnoliopsida</taxon>
        <taxon>eudicotyledons</taxon>
        <taxon>Gunneridae</taxon>
        <taxon>Pentapetalae</taxon>
        <taxon>rosids</taxon>
        <taxon>malvids</taxon>
        <taxon>Malvales</taxon>
        <taxon>Malvaceae</taxon>
        <taxon>Malvoideae</taxon>
        <taxon>Gossypium</taxon>
    </lineage>
</organism>
<sequence>MRNGSYQYTVDLSQRICSCRNWQSSEIPCAHACAVMYHLGLQPDDYLHEYYHIETYKKAYSFPM</sequence>
<dbReference type="Proteomes" id="UP000593561">
    <property type="component" value="Unassembled WGS sequence"/>
</dbReference>
<dbReference type="EMBL" id="JABFAC010000005">
    <property type="protein sequence ID" value="MBA0613045.1"/>
    <property type="molecule type" value="Genomic_DNA"/>
</dbReference>
<gene>
    <name evidence="6" type="ORF">Godav_013561</name>
</gene>
<evidence type="ECO:0000256" key="3">
    <source>
        <dbReference type="ARBA" id="ARBA00022833"/>
    </source>
</evidence>